<evidence type="ECO:0000256" key="6">
    <source>
        <dbReference type="ARBA" id="ARBA00023102"/>
    </source>
</evidence>
<evidence type="ECO:0000256" key="4">
    <source>
        <dbReference type="ARBA" id="ARBA00022605"/>
    </source>
</evidence>
<dbReference type="UniPathway" id="UPA00031">
    <property type="reaction ID" value="UER00013"/>
</dbReference>
<keyword evidence="5 8" id="KW-0378">Hydrolase</keyword>
<comment type="pathway">
    <text evidence="1 8">Amino-acid biosynthesis; L-histidine biosynthesis; L-histidine from 5-phospho-alpha-D-ribose 1-diphosphate: step 8/9.</text>
</comment>
<dbReference type="EC" id="3.1.3.15" evidence="3 8"/>
<dbReference type="OrthoDB" id="9775255at2"/>
<evidence type="ECO:0000256" key="5">
    <source>
        <dbReference type="ARBA" id="ARBA00022801"/>
    </source>
</evidence>
<comment type="caution">
    <text evidence="10">The sequence shown here is derived from an EMBL/GenBank/DDBJ whole genome shotgun (WGS) entry which is preliminary data.</text>
</comment>
<evidence type="ECO:0000313" key="10">
    <source>
        <dbReference type="EMBL" id="KHS56750.1"/>
    </source>
</evidence>
<proteinExistence type="inferred from homology"/>
<dbReference type="STRING" id="1577792.QX51_12275"/>
<protein>
    <recommendedName>
        <fullName evidence="3 8">Histidinol-phosphatase</fullName>
        <shortName evidence="8">HolPase</shortName>
        <ecNumber evidence="3 8">3.1.3.15</ecNumber>
    </recommendedName>
</protein>
<dbReference type="GO" id="GO:0000105">
    <property type="term" value="P:L-histidine biosynthetic process"/>
    <property type="evidence" value="ECO:0007669"/>
    <property type="project" value="UniProtKB-UniRule"/>
</dbReference>
<gene>
    <name evidence="10" type="ORF">QX51_12275</name>
</gene>
<evidence type="ECO:0000256" key="7">
    <source>
        <dbReference type="ARBA" id="ARBA00049158"/>
    </source>
</evidence>
<comment type="similarity">
    <text evidence="2 8">Belongs to the PHP hydrolase family. HisK subfamily.</text>
</comment>
<keyword evidence="6 8" id="KW-0368">Histidine biosynthesis</keyword>
<reference evidence="10 11" key="1">
    <citation type="submission" date="2014-12" db="EMBL/GenBank/DDBJ databases">
        <title>Draft genome sequence of Terrisporobacter sp. 08-306576, isolated from the blood culture of a bacteremia patient.</title>
        <authorList>
            <person name="Lund L.C."/>
            <person name="Sydenham T.V."/>
            <person name="Hogh S.V."/>
            <person name="Skov M.N."/>
            <person name="Kemp M."/>
            <person name="Justesen U.S."/>
        </authorList>
    </citation>
    <scope>NUCLEOTIDE SEQUENCE [LARGE SCALE GENOMIC DNA]</scope>
    <source>
        <strain evidence="10 11">08-306576</strain>
    </source>
</reference>
<organism evidence="10 11">
    <name type="scientific">Terrisporobacter othiniensis</name>
    <dbReference type="NCBI Taxonomy" id="1577792"/>
    <lineage>
        <taxon>Bacteria</taxon>
        <taxon>Bacillati</taxon>
        <taxon>Bacillota</taxon>
        <taxon>Clostridia</taxon>
        <taxon>Peptostreptococcales</taxon>
        <taxon>Peptostreptococcaceae</taxon>
        <taxon>Terrisporobacter</taxon>
    </lineage>
</organism>
<dbReference type="NCBIfam" id="TIGR01856">
    <property type="entry name" value="hisJ_fam"/>
    <property type="match status" value="1"/>
</dbReference>
<dbReference type="InterPro" id="IPR016195">
    <property type="entry name" value="Pol/histidinol_Pase-like"/>
</dbReference>
<name>A0A0B3WQJ1_9FIRM</name>
<dbReference type="Proteomes" id="UP000031189">
    <property type="component" value="Unassembled WGS sequence"/>
</dbReference>
<dbReference type="PANTHER" id="PTHR21039:SF0">
    <property type="entry name" value="HISTIDINOL-PHOSPHATASE"/>
    <property type="match status" value="1"/>
</dbReference>
<comment type="catalytic activity">
    <reaction evidence="7 8">
        <text>L-histidinol phosphate + H2O = L-histidinol + phosphate</text>
        <dbReference type="Rhea" id="RHEA:14465"/>
        <dbReference type="ChEBI" id="CHEBI:15377"/>
        <dbReference type="ChEBI" id="CHEBI:43474"/>
        <dbReference type="ChEBI" id="CHEBI:57699"/>
        <dbReference type="ChEBI" id="CHEBI:57980"/>
        <dbReference type="EC" id="3.1.3.15"/>
    </reaction>
</comment>
<evidence type="ECO:0000259" key="9">
    <source>
        <dbReference type="SMART" id="SM00481"/>
    </source>
</evidence>
<dbReference type="GO" id="GO:0005737">
    <property type="term" value="C:cytoplasm"/>
    <property type="evidence" value="ECO:0007669"/>
    <property type="project" value="TreeGrafter"/>
</dbReference>
<dbReference type="RefSeq" id="WP_039680201.1">
    <property type="nucleotide sequence ID" value="NZ_JAWGXO010000013.1"/>
</dbReference>
<evidence type="ECO:0000256" key="1">
    <source>
        <dbReference type="ARBA" id="ARBA00004970"/>
    </source>
</evidence>
<dbReference type="EMBL" id="JWHR01000109">
    <property type="protein sequence ID" value="KHS56750.1"/>
    <property type="molecule type" value="Genomic_DNA"/>
</dbReference>
<dbReference type="Pfam" id="PF02811">
    <property type="entry name" value="PHP"/>
    <property type="match status" value="1"/>
</dbReference>
<sequence>MFYDYHMHCNFSPDSKTPIEKMIETSINLGLQEICFTDHMDYDVNQTDKFVVDYKKYLHKLELMQKKYEDKIIIKKGIELGLQPHLIEKYNDDMKNHNFDFILCSQHAIDKNDLYYDEYFKNKNQHEAYEIYYKTLYDIVKNFNSYSVLGHIDLVKRYGNYDNILRDSLFTDIIEAILKEAIHKGKGIEVNTSCFRYNLPDLTPSRNIISLYKDLGGEIITTGSDAHSPAFISCKFDYIYSYLKDLGFKYISTFDNQKPNFIKL</sequence>
<dbReference type="AlphaFoldDB" id="A0A0B3WQJ1"/>
<accession>A0A0B3WQJ1</accession>
<dbReference type="InterPro" id="IPR003141">
    <property type="entry name" value="Pol/His_phosphatase_N"/>
</dbReference>
<keyword evidence="4 8" id="KW-0028">Amino-acid biosynthesis</keyword>
<dbReference type="GO" id="GO:0004401">
    <property type="term" value="F:histidinol-phosphatase activity"/>
    <property type="evidence" value="ECO:0007669"/>
    <property type="project" value="UniProtKB-UniRule"/>
</dbReference>
<feature type="domain" description="Polymerase/histidinol phosphatase N-terminal" evidence="9">
    <location>
        <begin position="3"/>
        <end position="84"/>
    </location>
</feature>
<dbReference type="InterPro" id="IPR010140">
    <property type="entry name" value="Histidinol_P_phosphatase_HisJ"/>
</dbReference>
<dbReference type="InterPro" id="IPR004013">
    <property type="entry name" value="PHP_dom"/>
</dbReference>
<dbReference type="PANTHER" id="PTHR21039">
    <property type="entry name" value="HISTIDINOL PHOSPHATASE-RELATED"/>
    <property type="match status" value="1"/>
</dbReference>
<keyword evidence="11" id="KW-1185">Reference proteome</keyword>
<dbReference type="SUPFAM" id="SSF89550">
    <property type="entry name" value="PHP domain-like"/>
    <property type="match status" value="1"/>
</dbReference>
<evidence type="ECO:0000256" key="8">
    <source>
        <dbReference type="RuleBase" id="RU366003"/>
    </source>
</evidence>
<evidence type="ECO:0000256" key="3">
    <source>
        <dbReference type="ARBA" id="ARBA00013085"/>
    </source>
</evidence>
<dbReference type="Gene3D" id="3.20.20.140">
    <property type="entry name" value="Metal-dependent hydrolases"/>
    <property type="match status" value="1"/>
</dbReference>
<evidence type="ECO:0000256" key="2">
    <source>
        <dbReference type="ARBA" id="ARBA00009152"/>
    </source>
</evidence>
<evidence type="ECO:0000313" key="11">
    <source>
        <dbReference type="Proteomes" id="UP000031189"/>
    </source>
</evidence>
<dbReference type="SMART" id="SM00481">
    <property type="entry name" value="POLIIIAc"/>
    <property type="match status" value="1"/>
</dbReference>